<dbReference type="AlphaFoldDB" id="A0ABD1NIV5"/>
<gene>
    <name evidence="2" type="ORF">Fmac_002057</name>
</gene>
<feature type="region of interest" description="Disordered" evidence="1">
    <location>
        <begin position="17"/>
        <end position="48"/>
    </location>
</feature>
<evidence type="ECO:0000313" key="2">
    <source>
        <dbReference type="EMBL" id="KAL2348057.1"/>
    </source>
</evidence>
<accession>A0ABD1NIV5</accession>
<feature type="compositionally biased region" description="Polar residues" evidence="1">
    <location>
        <begin position="27"/>
        <end position="39"/>
    </location>
</feature>
<organism evidence="2 3">
    <name type="scientific">Flemingia macrophylla</name>
    <dbReference type="NCBI Taxonomy" id="520843"/>
    <lineage>
        <taxon>Eukaryota</taxon>
        <taxon>Viridiplantae</taxon>
        <taxon>Streptophyta</taxon>
        <taxon>Embryophyta</taxon>
        <taxon>Tracheophyta</taxon>
        <taxon>Spermatophyta</taxon>
        <taxon>Magnoliopsida</taxon>
        <taxon>eudicotyledons</taxon>
        <taxon>Gunneridae</taxon>
        <taxon>Pentapetalae</taxon>
        <taxon>rosids</taxon>
        <taxon>fabids</taxon>
        <taxon>Fabales</taxon>
        <taxon>Fabaceae</taxon>
        <taxon>Papilionoideae</taxon>
        <taxon>50 kb inversion clade</taxon>
        <taxon>NPAAA clade</taxon>
        <taxon>indigoferoid/millettioid clade</taxon>
        <taxon>Phaseoleae</taxon>
        <taxon>Flemingia</taxon>
    </lineage>
</organism>
<reference evidence="2 3" key="1">
    <citation type="submission" date="2024-08" db="EMBL/GenBank/DDBJ databases">
        <title>Insights into the chromosomal genome structure of Flemingia macrophylla.</title>
        <authorList>
            <person name="Ding Y."/>
            <person name="Zhao Y."/>
            <person name="Bi W."/>
            <person name="Wu M."/>
            <person name="Zhao G."/>
            <person name="Gong Y."/>
            <person name="Li W."/>
            <person name="Zhang P."/>
        </authorList>
    </citation>
    <scope>NUCLEOTIDE SEQUENCE [LARGE SCALE GENOMIC DNA]</scope>
    <source>
        <strain evidence="2">DYQJB</strain>
        <tissue evidence="2">Leaf</tissue>
    </source>
</reference>
<sequence>MMDVFIPEDYVRRRRVEKKKATAKVKPTQTLSHSQWNSNDRSKHDKFSQPDQDVFICLSA</sequence>
<name>A0ABD1NIV5_9FABA</name>
<dbReference type="EMBL" id="JBGMDY010000001">
    <property type="protein sequence ID" value="KAL2348057.1"/>
    <property type="molecule type" value="Genomic_DNA"/>
</dbReference>
<dbReference type="Proteomes" id="UP001603857">
    <property type="component" value="Unassembled WGS sequence"/>
</dbReference>
<proteinExistence type="predicted"/>
<protein>
    <submittedName>
        <fullName evidence="2">Uncharacterized protein</fullName>
    </submittedName>
</protein>
<comment type="caution">
    <text evidence="2">The sequence shown here is derived from an EMBL/GenBank/DDBJ whole genome shotgun (WGS) entry which is preliminary data.</text>
</comment>
<keyword evidence="3" id="KW-1185">Reference proteome</keyword>
<evidence type="ECO:0000313" key="3">
    <source>
        <dbReference type="Proteomes" id="UP001603857"/>
    </source>
</evidence>
<evidence type="ECO:0000256" key="1">
    <source>
        <dbReference type="SAM" id="MobiDB-lite"/>
    </source>
</evidence>